<dbReference type="SUPFAM" id="SSF53335">
    <property type="entry name" value="S-adenosyl-L-methionine-dependent methyltransferases"/>
    <property type="match status" value="1"/>
</dbReference>
<dbReference type="EMBL" id="JAGPUO010000006">
    <property type="protein sequence ID" value="KAG5661890.1"/>
    <property type="molecule type" value="Genomic_DNA"/>
</dbReference>
<dbReference type="InterPro" id="IPR029063">
    <property type="entry name" value="SAM-dependent_MTases_sf"/>
</dbReference>
<evidence type="ECO:0000313" key="3">
    <source>
        <dbReference type="EMBL" id="KAG5661890.1"/>
    </source>
</evidence>
<dbReference type="PANTHER" id="PTHR43591">
    <property type="entry name" value="METHYLTRANSFERASE"/>
    <property type="match status" value="1"/>
</dbReference>
<organism evidence="3 4">
    <name type="scientific">Fusarium avenaceum</name>
    <dbReference type="NCBI Taxonomy" id="40199"/>
    <lineage>
        <taxon>Eukaryota</taxon>
        <taxon>Fungi</taxon>
        <taxon>Dikarya</taxon>
        <taxon>Ascomycota</taxon>
        <taxon>Pezizomycotina</taxon>
        <taxon>Sordariomycetes</taxon>
        <taxon>Hypocreomycetidae</taxon>
        <taxon>Hypocreales</taxon>
        <taxon>Nectriaceae</taxon>
        <taxon>Fusarium</taxon>
        <taxon>Fusarium tricinctum species complex</taxon>
    </lineage>
</organism>
<feature type="compositionally biased region" description="Low complexity" evidence="2">
    <location>
        <begin position="1"/>
        <end position="29"/>
    </location>
</feature>
<dbReference type="GO" id="GO:0008168">
    <property type="term" value="F:methyltransferase activity"/>
    <property type="evidence" value="ECO:0007669"/>
    <property type="project" value="TreeGrafter"/>
</dbReference>
<dbReference type="CDD" id="cd02440">
    <property type="entry name" value="AdoMet_MTases"/>
    <property type="match status" value="1"/>
</dbReference>
<sequence>MSTPPATATSPKSAKSAKSPSKSPSKSPTQQATVPVENTGVLEPGHWQQLAEEDDGYQDDDAHSLSDESLASSTESVTASIFEYRKLHGRTYHHEIGNAQYWAANDERQSELLDLNHHCLTLGTKGKLHLAPIDTSRISKALDIGTGTGIWAIDFADEHPNIEVIGTDVSPIQPSWVPPNVQFEIEDCTREWTFTPDSADYIHIRWLVGAIPDWYGFFSEAYKACKPGGWVETHEPSAIITSDDDTVKENSALDQWGKIFIEGGKKLGVSFEIYEQELQRKAMEAAGFVDIQQYEYKAPIGGWPRDPQVKELGQYGKLAFLADPEGFVLFVANTIGWTESEIHVFLAQARREIHSGKHHPYFAQRVVWGRKPE</sequence>
<keyword evidence="4" id="KW-1185">Reference proteome</keyword>
<dbReference type="Pfam" id="PF13489">
    <property type="entry name" value="Methyltransf_23"/>
    <property type="match status" value="1"/>
</dbReference>
<name>A0A9P7KUS8_9HYPO</name>
<evidence type="ECO:0000313" key="4">
    <source>
        <dbReference type="Proteomes" id="UP000782241"/>
    </source>
</evidence>
<evidence type="ECO:0008006" key="5">
    <source>
        <dbReference type="Google" id="ProtNLM"/>
    </source>
</evidence>
<proteinExistence type="inferred from homology"/>
<evidence type="ECO:0000256" key="1">
    <source>
        <dbReference type="ARBA" id="ARBA00038158"/>
    </source>
</evidence>
<feature type="region of interest" description="Disordered" evidence="2">
    <location>
        <begin position="1"/>
        <end position="49"/>
    </location>
</feature>
<dbReference type="Gene3D" id="3.40.50.150">
    <property type="entry name" value="Vaccinia Virus protein VP39"/>
    <property type="match status" value="1"/>
</dbReference>
<reference evidence="3" key="1">
    <citation type="submission" date="2021-04" db="EMBL/GenBank/DDBJ databases">
        <title>Draft genome of Fusarium avenaceum strain F156N33, isolated from an atmospheric sample in Virginia.</title>
        <authorList>
            <person name="Yang S."/>
            <person name="Vinatzer B.A."/>
            <person name="Coleman J."/>
        </authorList>
    </citation>
    <scope>NUCLEOTIDE SEQUENCE</scope>
    <source>
        <strain evidence="3">F156N33</strain>
    </source>
</reference>
<dbReference type="Proteomes" id="UP000782241">
    <property type="component" value="Unassembled WGS sequence"/>
</dbReference>
<dbReference type="PANTHER" id="PTHR43591:SF10">
    <property type="entry name" value="ABC TRANSMEMBRANE TYPE-1 DOMAIN-CONTAINING PROTEIN-RELATED"/>
    <property type="match status" value="1"/>
</dbReference>
<evidence type="ECO:0000256" key="2">
    <source>
        <dbReference type="SAM" id="MobiDB-lite"/>
    </source>
</evidence>
<comment type="caution">
    <text evidence="3">The sequence shown here is derived from an EMBL/GenBank/DDBJ whole genome shotgun (WGS) entry which is preliminary data.</text>
</comment>
<dbReference type="AlphaFoldDB" id="A0A9P7KUS8"/>
<protein>
    <recommendedName>
        <fullName evidence="5">Methyltransferase</fullName>
    </recommendedName>
</protein>
<accession>A0A9P7KUS8</accession>
<comment type="similarity">
    <text evidence="1">Belongs to the methyltransferase superfamily. LaeA methyltransferase family.</text>
</comment>
<gene>
    <name evidence="3" type="ORF">KAF25_004129</name>
</gene>